<comment type="caution">
    <text evidence="1">The sequence shown here is derived from an EMBL/GenBank/DDBJ whole genome shotgun (WGS) entry which is preliminary data.</text>
</comment>
<dbReference type="Proteomes" id="UP000275267">
    <property type="component" value="Unassembled WGS sequence"/>
</dbReference>
<accession>A0A3L6TAY5</accession>
<protein>
    <submittedName>
        <fullName evidence="1">Uncharacterized protein</fullName>
    </submittedName>
</protein>
<name>A0A3L6TAY5_PANMI</name>
<dbReference type="AlphaFoldDB" id="A0A3L6TAY5"/>
<reference evidence="2" key="1">
    <citation type="journal article" date="2019" name="Nat. Commun.">
        <title>The genome of broomcorn millet.</title>
        <authorList>
            <person name="Zou C."/>
            <person name="Miki D."/>
            <person name="Li D."/>
            <person name="Tang Q."/>
            <person name="Xiao L."/>
            <person name="Rajput S."/>
            <person name="Deng P."/>
            <person name="Jia W."/>
            <person name="Huang R."/>
            <person name="Zhang M."/>
            <person name="Sun Y."/>
            <person name="Hu J."/>
            <person name="Fu X."/>
            <person name="Schnable P.S."/>
            <person name="Li F."/>
            <person name="Zhang H."/>
            <person name="Feng B."/>
            <person name="Zhu X."/>
            <person name="Liu R."/>
            <person name="Schnable J.C."/>
            <person name="Zhu J.-K."/>
            <person name="Zhang H."/>
        </authorList>
    </citation>
    <scope>NUCLEOTIDE SEQUENCE [LARGE SCALE GENOMIC DNA]</scope>
</reference>
<evidence type="ECO:0000313" key="1">
    <source>
        <dbReference type="EMBL" id="RLN35322.1"/>
    </source>
</evidence>
<organism evidence="1 2">
    <name type="scientific">Panicum miliaceum</name>
    <name type="common">Proso millet</name>
    <name type="synonym">Broomcorn millet</name>
    <dbReference type="NCBI Taxonomy" id="4540"/>
    <lineage>
        <taxon>Eukaryota</taxon>
        <taxon>Viridiplantae</taxon>
        <taxon>Streptophyta</taxon>
        <taxon>Embryophyta</taxon>
        <taxon>Tracheophyta</taxon>
        <taxon>Spermatophyta</taxon>
        <taxon>Magnoliopsida</taxon>
        <taxon>Liliopsida</taxon>
        <taxon>Poales</taxon>
        <taxon>Poaceae</taxon>
        <taxon>PACMAD clade</taxon>
        <taxon>Panicoideae</taxon>
        <taxon>Panicodae</taxon>
        <taxon>Paniceae</taxon>
        <taxon>Panicinae</taxon>
        <taxon>Panicum</taxon>
        <taxon>Panicum sect. Panicum</taxon>
    </lineage>
</organism>
<sequence>MPPYQPFGGFHRGNPYEGNFNFSPGVVFGEELQVKVPFLHHQLAQWFLVVVSREVQPHQFPMHHKAMMSTTKHGVIIVMKKRKEGV</sequence>
<keyword evidence="2" id="KW-1185">Reference proteome</keyword>
<dbReference type="EMBL" id="PQIB02000002">
    <property type="protein sequence ID" value="RLN35322.1"/>
    <property type="molecule type" value="Genomic_DNA"/>
</dbReference>
<evidence type="ECO:0000313" key="2">
    <source>
        <dbReference type="Proteomes" id="UP000275267"/>
    </source>
</evidence>
<gene>
    <name evidence="1" type="ORF">C2845_PM03G37120</name>
</gene>
<proteinExistence type="predicted"/>